<evidence type="ECO:0000256" key="4">
    <source>
        <dbReference type="ARBA" id="ARBA00022840"/>
    </source>
</evidence>
<dbReference type="PANTHER" id="PTHR43033:SF1">
    <property type="entry name" value="TRNA(ILE)-LYSIDINE SYNTHASE-RELATED"/>
    <property type="match status" value="1"/>
</dbReference>
<dbReference type="Pfam" id="PF01171">
    <property type="entry name" value="ATP_bind_3"/>
    <property type="match status" value="1"/>
</dbReference>
<evidence type="ECO:0000256" key="5">
    <source>
        <dbReference type="ARBA" id="ARBA00048539"/>
    </source>
</evidence>
<dbReference type="GO" id="GO:0032267">
    <property type="term" value="F:tRNA(Ile)-lysidine synthase activity"/>
    <property type="evidence" value="ECO:0007669"/>
    <property type="project" value="UniProtKB-EC"/>
</dbReference>
<comment type="catalytic activity">
    <reaction evidence="5 6">
        <text>cytidine(34) in tRNA(Ile2) + L-lysine + ATP = lysidine(34) in tRNA(Ile2) + AMP + diphosphate + H(+)</text>
        <dbReference type="Rhea" id="RHEA:43744"/>
        <dbReference type="Rhea" id="RHEA-COMP:10625"/>
        <dbReference type="Rhea" id="RHEA-COMP:10670"/>
        <dbReference type="ChEBI" id="CHEBI:15378"/>
        <dbReference type="ChEBI" id="CHEBI:30616"/>
        <dbReference type="ChEBI" id="CHEBI:32551"/>
        <dbReference type="ChEBI" id="CHEBI:33019"/>
        <dbReference type="ChEBI" id="CHEBI:82748"/>
        <dbReference type="ChEBI" id="CHEBI:83665"/>
        <dbReference type="ChEBI" id="CHEBI:456215"/>
        <dbReference type="EC" id="6.3.4.19"/>
    </reaction>
</comment>
<dbReference type="NCBIfam" id="TIGR02432">
    <property type="entry name" value="lysidine_TilS_N"/>
    <property type="match status" value="1"/>
</dbReference>
<organism evidence="8 9">
    <name type="scientific">Chitinophaga horti</name>
    <dbReference type="NCBI Taxonomy" id="2920382"/>
    <lineage>
        <taxon>Bacteria</taxon>
        <taxon>Pseudomonadati</taxon>
        <taxon>Bacteroidota</taxon>
        <taxon>Chitinophagia</taxon>
        <taxon>Chitinophagales</taxon>
        <taxon>Chitinophagaceae</taxon>
        <taxon>Chitinophaga</taxon>
    </lineage>
</organism>
<protein>
    <recommendedName>
        <fullName evidence="6">tRNA(Ile)-lysidine synthase</fullName>
        <ecNumber evidence="6">6.3.4.19</ecNumber>
    </recommendedName>
    <alternativeName>
        <fullName evidence="6">tRNA(Ile)-2-lysyl-cytidine synthase</fullName>
    </alternativeName>
    <alternativeName>
        <fullName evidence="6">tRNA(Ile)-lysidine synthetase</fullName>
    </alternativeName>
</protein>
<sequence>MQEAFRDYIRQQNLLAAEQKTLLAVSGGRDSVVMAHLFHVSGLAFEIAHCNFALRDEESMRDEQFVQALAQRLAVRYHVKHFDTRAFATEHKLSIQVAARELRYQWLEEVRQQQQLDYIATAHHMQDNVETVLMNLSKGTGIAGLHGIPPKSGRVIRPLLFATRQQINQYEKEKETGFVEDSSNITDKYTRNYFRHKVIPKIEEVYPEAIRNIGSSIERLREAEMLYQEALAVHRKKLLEKRGEEYFIPILKLQKTAPLQTIAYELLKPFGCSAAQAAQVVDMLDSGSGKYLSTQTHRIYRDRKWLIITPQQVDQSTHFVIAEGQETVLLPGATIYLQAKDATGITPPTAATIACLDTKHLKYPLLLRRWKKGITSTR</sequence>
<comment type="subcellular location">
    <subcellularLocation>
        <location evidence="6">Cytoplasm</location>
    </subcellularLocation>
</comment>
<gene>
    <name evidence="6 8" type="primary">tilS</name>
    <name evidence="8" type="ORF">MKQ68_08750</name>
</gene>
<dbReference type="PANTHER" id="PTHR43033">
    <property type="entry name" value="TRNA(ILE)-LYSIDINE SYNTHASE-RELATED"/>
    <property type="match status" value="1"/>
</dbReference>
<reference evidence="8" key="1">
    <citation type="submission" date="2022-10" db="EMBL/GenBank/DDBJ databases">
        <title>Chitinophaga sp. nov., isolated from soil.</title>
        <authorList>
            <person name="Jeon C.O."/>
        </authorList>
    </citation>
    <scope>NUCLEOTIDE SEQUENCE</scope>
    <source>
        <strain evidence="8">R8</strain>
    </source>
</reference>
<dbReference type="SUPFAM" id="SSF52402">
    <property type="entry name" value="Adenine nucleotide alpha hydrolases-like"/>
    <property type="match status" value="1"/>
</dbReference>
<feature type="binding site" evidence="6">
    <location>
        <begin position="26"/>
        <end position="31"/>
    </location>
    <ligand>
        <name>ATP</name>
        <dbReference type="ChEBI" id="CHEBI:30616"/>
    </ligand>
</feature>
<keyword evidence="9" id="KW-1185">Reference proteome</keyword>
<dbReference type="InterPro" id="IPR012094">
    <property type="entry name" value="tRNA_Ile_lys_synt"/>
</dbReference>
<evidence type="ECO:0000256" key="1">
    <source>
        <dbReference type="ARBA" id="ARBA00022598"/>
    </source>
</evidence>
<keyword evidence="6" id="KW-0963">Cytoplasm</keyword>
<proteinExistence type="inferred from homology"/>
<dbReference type="Gene3D" id="3.40.50.620">
    <property type="entry name" value="HUPs"/>
    <property type="match status" value="1"/>
</dbReference>
<name>A0ABY6J9C1_9BACT</name>
<evidence type="ECO:0000313" key="8">
    <source>
        <dbReference type="EMBL" id="UYQ95182.1"/>
    </source>
</evidence>
<keyword evidence="3 6" id="KW-0547">Nucleotide-binding</keyword>
<dbReference type="RefSeq" id="WP_264282959.1">
    <property type="nucleotide sequence ID" value="NZ_CP107006.1"/>
</dbReference>
<evidence type="ECO:0000313" key="9">
    <source>
        <dbReference type="Proteomes" id="UP001162741"/>
    </source>
</evidence>
<dbReference type="InterPro" id="IPR014729">
    <property type="entry name" value="Rossmann-like_a/b/a_fold"/>
</dbReference>
<keyword evidence="1 6" id="KW-0436">Ligase</keyword>
<dbReference type="Proteomes" id="UP001162741">
    <property type="component" value="Chromosome"/>
</dbReference>
<dbReference type="InterPro" id="IPR012795">
    <property type="entry name" value="tRNA_Ile_lys_synt_N"/>
</dbReference>
<feature type="domain" description="tRNA(Ile)-lysidine/2-thiocytidine synthase N-terminal" evidence="7">
    <location>
        <begin position="21"/>
        <end position="197"/>
    </location>
</feature>
<dbReference type="EC" id="6.3.4.19" evidence="6"/>
<evidence type="ECO:0000256" key="2">
    <source>
        <dbReference type="ARBA" id="ARBA00022694"/>
    </source>
</evidence>
<dbReference type="CDD" id="cd01992">
    <property type="entry name" value="TilS_N"/>
    <property type="match status" value="1"/>
</dbReference>
<evidence type="ECO:0000256" key="6">
    <source>
        <dbReference type="HAMAP-Rule" id="MF_01161"/>
    </source>
</evidence>
<comment type="domain">
    <text evidence="6">The N-terminal region contains the highly conserved SGGXDS motif, predicted to be a P-loop motif involved in ATP binding.</text>
</comment>
<keyword evidence="2 6" id="KW-0819">tRNA processing</keyword>
<dbReference type="EMBL" id="CP107006">
    <property type="protein sequence ID" value="UYQ95182.1"/>
    <property type="molecule type" value="Genomic_DNA"/>
</dbReference>
<comment type="similarity">
    <text evidence="6">Belongs to the tRNA(Ile)-lysidine synthase family.</text>
</comment>
<comment type="function">
    <text evidence="6">Ligates lysine onto the cytidine present at position 34 of the AUA codon-specific tRNA(Ile) that contains the anticodon CAU, in an ATP-dependent manner. Cytidine is converted to lysidine, thus changing the amino acid specificity of the tRNA from methionine to isoleucine.</text>
</comment>
<evidence type="ECO:0000259" key="7">
    <source>
        <dbReference type="Pfam" id="PF01171"/>
    </source>
</evidence>
<keyword evidence="4 6" id="KW-0067">ATP-binding</keyword>
<evidence type="ECO:0000256" key="3">
    <source>
        <dbReference type="ARBA" id="ARBA00022741"/>
    </source>
</evidence>
<dbReference type="InterPro" id="IPR011063">
    <property type="entry name" value="TilS/TtcA_N"/>
</dbReference>
<accession>A0ABY6J9C1</accession>
<dbReference type="HAMAP" id="MF_01161">
    <property type="entry name" value="tRNA_Ile_lys_synt"/>
    <property type="match status" value="1"/>
</dbReference>